<evidence type="ECO:0000313" key="17">
    <source>
        <dbReference type="EMBL" id="MDH0145346.1"/>
    </source>
</evidence>
<feature type="binding site" evidence="13">
    <location>
        <position position="225"/>
    </location>
    <ligand>
        <name>substrate</name>
    </ligand>
</feature>
<feature type="active site" description="Proton acceptor" evidence="12">
    <location>
        <position position="66"/>
    </location>
</feature>
<dbReference type="Pfam" id="PF07943">
    <property type="entry name" value="PBP5_C"/>
    <property type="match status" value="1"/>
</dbReference>
<evidence type="ECO:0000256" key="9">
    <source>
        <dbReference type="ARBA" id="ARBA00022984"/>
    </source>
</evidence>
<evidence type="ECO:0000256" key="2">
    <source>
        <dbReference type="ARBA" id="ARBA00007164"/>
    </source>
</evidence>
<keyword evidence="9" id="KW-0573">Peptidoglycan synthesis</keyword>
<evidence type="ECO:0000256" key="11">
    <source>
        <dbReference type="ARBA" id="ARBA00034000"/>
    </source>
</evidence>
<evidence type="ECO:0000259" key="15">
    <source>
        <dbReference type="SMART" id="SM00936"/>
    </source>
</evidence>
<dbReference type="Proteomes" id="UP001158076">
    <property type="component" value="Unassembled WGS sequence"/>
</dbReference>
<dbReference type="SMART" id="SM00936">
    <property type="entry name" value="PBP5_C"/>
    <property type="match status" value="1"/>
</dbReference>
<dbReference type="Proteomes" id="UP001158500">
    <property type="component" value="Unassembled WGS sequence"/>
</dbReference>
<dbReference type="Pfam" id="PF00768">
    <property type="entry name" value="Peptidase_S11"/>
    <property type="match status" value="1"/>
</dbReference>
<feature type="active site" evidence="12">
    <location>
        <position position="123"/>
    </location>
</feature>
<dbReference type="Proteomes" id="UP001138621">
    <property type="component" value="Unassembled WGS sequence"/>
</dbReference>
<evidence type="ECO:0000256" key="1">
    <source>
        <dbReference type="ARBA" id="ARBA00004752"/>
    </source>
</evidence>
<evidence type="ECO:0000256" key="7">
    <source>
        <dbReference type="ARBA" id="ARBA00022801"/>
    </source>
</evidence>
<reference evidence="17" key="2">
    <citation type="submission" date="2022-09" db="EMBL/GenBank/DDBJ databases">
        <title>Intensive care unit water sources are persistently colonized with multi-drug resistant bacteria and are the site of extensive horizontal gene transfer of antibiotic resistance genes.</title>
        <authorList>
            <person name="Diorio-Toth L."/>
        </authorList>
    </citation>
    <scope>NUCLEOTIDE SEQUENCE</scope>
    <source>
        <strain evidence="18">GD03947</strain>
        <strain evidence="17">GD04147</strain>
    </source>
</reference>
<dbReference type="GO" id="GO:0009002">
    <property type="term" value="F:serine-type D-Ala-D-Ala carboxypeptidase activity"/>
    <property type="evidence" value="ECO:0007669"/>
    <property type="project" value="UniProtKB-EC"/>
</dbReference>
<evidence type="ECO:0000256" key="4">
    <source>
        <dbReference type="ARBA" id="ARBA00022645"/>
    </source>
</evidence>
<dbReference type="GO" id="GO:0071555">
    <property type="term" value="P:cell wall organization"/>
    <property type="evidence" value="ECO:0007669"/>
    <property type="project" value="UniProtKB-KW"/>
</dbReference>
<dbReference type="RefSeq" id="WP_014597831.1">
    <property type="nucleotide sequence ID" value="NZ_AP024722.1"/>
</dbReference>
<comment type="similarity">
    <text evidence="2 14">Belongs to the peptidase S11 family.</text>
</comment>
<comment type="catalytic activity">
    <reaction evidence="11">
        <text>Preferential cleavage: (Ac)2-L-Lys-D-Ala-|-D-Ala. Also transpeptidation of peptidyl-alanyl moieties that are N-acyl substituents of D-alanine.</text>
        <dbReference type="EC" id="3.4.16.4"/>
    </reaction>
</comment>
<dbReference type="PANTHER" id="PTHR21581:SF6">
    <property type="entry name" value="TRAFFICKING PROTEIN PARTICLE COMPLEX SUBUNIT 12"/>
    <property type="match status" value="1"/>
</dbReference>
<name>A0AA40RQT8_STUST</name>
<keyword evidence="6" id="KW-0732">Signal</keyword>
<keyword evidence="8" id="KW-0133">Cell shape</keyword>
<evidence type="ECO:0000256" key="5">
    <source>
        <dbReference type="ARBA" id="ARBA00022670"/>
    </source>
</evidence>
<evidence type="ECO:0000256" key="3">
    <source>
        <dbReference type="ARBA" id="ARBA00012448"/>
    </source>
</evidence>
<dbReference type="InterPro" id="IPR012338">
    <property type="entry name" value="Beta-lactam/transpept-like"/>
</dbReference>
<dbReference type="EMBL" id="JAODZE010000002">
    <property type="protein sequence ID" value="MDH0145346.1"/>
    <property type="molecule type" value="Genomic_DNA"/>
</dbReference>
<reference evidence="16" key="1">
    <citation type="submission" date="2020-02" db="EMBL/GenBank/DDBJ databases">
        <title>Synteny-based analysis reveals conserved mechanism for high triclosan tolerance in Pseudomonas, as well as instances of horizontal transfer.</title>
        <authorList>
            <person name="Mcfarland A.G."/>
            <person name="Bertucci H.K."/>
            <person name="Litmann E."/>
            <person name="Shen J."/>
            <person name="Huttenhower C."/>
            <person name="Hartmann E.M."/>
        </authorList>
    </citation>
    <scope>NUCLEOTIDE SEQUENCE</scope>
    <source>
        <strain evidence="16">109A1</strain>
    </source>
</reference>
<evidence type="ECO:0000313" key="18">
    <source>
        <dbReference type="EMBL" id="MDH1236239.1"/>
    </source>
</evidence>
<dbReference type="InterPro" id="IPR001967">
    <property type="entry name" value="Peptidase_S11_N"/>
</dbReference>
<keyword evidence="4 16" id="KW-0121">Carboxypeptidase</keyword>
<evidence type="ECO:0000313" key="16">
    <source>
        <dbReference type="EMBL" id="MBA1303917.1"/>
    </source>
</evidence>
<dbReference type="GO" id="GO:0008360">
    <property type="term" value="P:regulation of cell shape"/>
    <property type="evidence" value="ECO:0007669"/>
    <property type="project" value="UniProtKB-KW"/>
</dbReference>
<evidence type="ECO:0000256" key="13">
    <source>
        <dbReference type="PIRSR" id="PIRSR618044-2"/>
    </source>
</evidence>
<dbReference type="AlphaFoldDB" id="A0AA40RQT8"/>
<dbReference type="EMBL" id="JAAMRD010000003">
    <property type="protein sequence ID" value="MBA1303917.1"/>
    <property type="molecule type" value="Genomic_DNA"/>
</dbReference>
<proteinExistence type="inferred from homology"/>
<dbReference type="GeneID" id="66823039"/>
<feature type="domain" description="Peptidase S11 D-Ala-D-Ala carboxypeptidase A C-terminal" evidence="15">
    <location>
        <begin position="275"/>
        <end position="365"/>
    </location>
</feature>
<evidence type="ECO:0000256" key="14">
    <source>
        <dbReference type="RuleBase" id="RU004016"/>
    </source>
</evidence>
<evidence type="ECO:0000256" key="10">
    <source>
        <dbReference type="ARBA" id="ARBA00023316"/>
    </source>
</evidence>
<dbReference type="InterPro" id="IPR018044">
    <property type="entry name" value="Peptidase_S11"/>
</dbReference>
<evidence type="ECO:0000256" key="6">
    <source>
        <dbReference type="ARBA" id="ARBA00022729"/>
    </source>
</evidence>
<dbReference type="Gene3D" id="2.60.410.10">
    <property type="entry name" value="D-Ala-D-Ala carboxypeptidase, C-terminal domain"/>
    <property type="match status" value="1"/>
</dbReference>
<keyword evidence="5" id="KW-0645">Protease</keyword>
<dbReference type="GO" id="GO:0009252">
    <property type="term" value="P:peptidoglycan biosynthetic process"/>
    <property type="evidence" value="ECO:0007669"/>
    <property type="project" value="UniProtKB-KW"/>
</dbReference>
<sequence length="385" mass="42768">MNITSLVQRFIVLTLLTVAPTVWAAQILPSAPQLAAKSYMLMDAASGEVLVEHNGDERLPPASLTKLMTAYIATLEIQKGQISDNDMVTVSEKAWRTGGSRMFIQVNTQVSVDDLLHGIIIQSGNDASVAMAEHIAGSEEAFADMMNSTAQRLGMSNTHFVNATGLPHPEHYSSANDMAKLARAIIYEDPAHYAIYAQKEFFWNNIKQPNRNLLLWRDKTVDGLKTGHTEEAGYCLVASAVRDNMRLISVVFGTDSEQARAAETQKLLTYGFRFFETRTFYQKGTELAEAQVWKGQQSKLKAGLAQDLTMTLPRGQVEKLQAVMSFNGTLTAPIQQGDVIGKVEVKLDDKVVRSTDLVALETVEEGGLFRRFWDSIRLFFYSLFN</sequence>
<feature type="active site" description="Acyl-ester intermediate" evidence="12">
    <location>
        <position position="63"/>
    </location>
</feature>
<keyword evidence="10" id="KW-0961">Cell wall biogenesis/degradation</keyword>
<dbReference type="InterPro" id="IPR012907">
    <property type="entry name" value="Peptidase_S11_C"/>
</dbReference>
<evidence type="ECO:0000313" key="19">
    <source>
        <dbReference type="Proteomes" id="UP001138621"/>
    </source>
</evidence>
<dbReference type="EMBL" id="JAOCAE010000005">
    <property type="protein sequence ID" value="MDH1236239.1"/>
    <property type="molecule type" value="Genomic_DNA"/>
</dbReference>
<organism evidence="16 19">
    <name type="scientific">Stutzerimonas stutzeri</name>
    <name type="common">Pseudomonas stutzeri</name>
    <dbReference type="NCBI Taxonomy" id="316"/>
    <lineage>
        <taxon>Bacteria</taxon>
        <taxon>Pseudomonadati</taxon>
        <taxon>Pseudomonadota</taxon>
        <taxon>Gammaproteobacteria</taxon>
        <taxon>Pseudomonadales</taxon>
        <taxon>Pseudomonadaceae</taxon>
        <taxon>Stutzerimonas</taxon>
    </lineage>
</organism>
<dbReference type="SUPFAM" id="SSF56601">
    <property type="entry name" value="beta-lactamase/transpeptidase-like"/>
    <property type="match status" value="1"/>
</dbReference>
<dbReference type="PANTHER" id="PTHR21581">
    <property type="entry name" value="D-ALANYL-D-ALANINE CARBOXYPEPTIDASE"/>
    <property type="match status" value="1"/>
</dbReference>
<evidence type="ECO:0000256" key="12">
    <source>
        <dbReference type="PIRSR" id="PIRSR618044-1"/>
    </source>
</evidence>
<dbReference type="EC" id="3.4.16.4" evidence="3"/>
<dbReference type="InterPro" id="IPR037167">
    <property type="entry name" value="Peptidase_S11_C_sf"/>
</dbReference>
<dbReference type="Gene3D" id="3.40.710.10">
    <property type="entry name" value="DD-peptidase/beta-lactamase superfamily"/>
    <property type="match status" value="1"/>
</dbReference>
<keyword evidence="7" id="KW-0378">Hydrolase</keyword>
<evidence type="ECO:0000256" key="8">
    <source>
        <dbReference type="ARBA" id="ARBA00022960"/>
    </source>
</evidence>
<dbReference type="PRINTS" id="PR00725">
    <property type="entry name" value="DADACBPTASE1"/>
</dbReference>
<accession>A0AA40RQT8</accession>
<dbReference type="GO" id="GO:0006508">
    <property type="term" value="P:proteolysis"/>
    <property type="evidence" value="ECO:0007669"/>
    <property type="project" value="UniProtKB-KW"/>
</dbReference>
<comment type="pathway">
    <text evidence="1">Cell wall biogenesis; peptidoglycan biosynthesis.</text>
</comment>
<protein>
    <recommendedName>
        <fullName evidence="3">serine-type D-Ala-D-Ala carboxypeptidase</fullName>
        <ecNumber evidence="3">3.4.16.4</ecNumber>
    </recommendedName>
</protein>
<comment type="caution">
    <text evidence="16">The sequence shown here is derived from an EMBL/GenBank/DDBJ whole genome shotgun (WGS) entry which is preliminary data.</text>
</comment>
<gene>
    <name evidence="16" type="ORF">G7024_05800</name>
    <name evidence="18" type="ORF">N5C32_09340</name>
    <name evidence="17" type="ORF">N7335_02955</name>
</gene>